<proteinExistence type="predicted"/>
<dbReference type="Proteomes" id="UP000320496">
    <property type="component" value="Chromosome"/>
</dbReference>
<dbReference type="AlphaFoldDB" id="A0A517ZFL7"/>
<dbReference type="InterPro" id="IPR016181">
    <property type="entry name" value="Acyl_CoA_acyltransferase"/>
</dbReference>
<keyword evidence="2" id="KW-0012">Acyltransferase</keyword>
<reference evidence="4 5" key="1">
    <citation type="submission" date="2019-02" db="EMBL/GenBank/DDBJ databases">
        <title>Deep-cultivation of Planctomycetes and their phenomic and genomic characterization uncovers novel biology.</title>
        <authorList>
            <person name="Wiegand S."/>
            <person name="Jogler M."/>
            <person name="Boedeker C."/>
            <person name="Pinto D."/>
            <person name="Vollmers J."/>
            <person name="Rivas-Marin E."/>
            <person name="Kohn T."/>
            <person name="Peeters S.H."/>
            <person name="Heuer A."/>
            <person name="Rast P."/>
            <person name="Oberbeckmann S."/>
            <person name="Bunk B."/>
            <person name="Jeske O."/>
            <person name="Meyerdierks A."/>
            <person name="Storesund J.E."/>
            <person name="Kallscheuer N."/>
            <person name="Luecker S."/>
            <person name="Lage O.M."/>
            <person name="Pohl T."/>
            <person name="Merkel B.J."/>
            <person name="Hornburger P."/>
            <person name="Mueller R.-W."/>
            <person name="Bruemmer F."/>
            <person name="Labrenz M."/>
            <person name="Spormann A.M."/>
            <person name="Op den Camp H."/>
            <person name="Overmann J."/>
            <person name="Amann R."/>
            <person name="Jetten M.S.M."/>
            <person name="Mascher T."/>
            <person name="Medema M.H."/>
            <person name="Devos D.P."/>
            <person name="Kaster A.-K."/>
            <person name="Ovreas L."/>
            <person name="Rohde M."/>
            <person name="Galperin M.Y."/>
            <person name="Jogler C."/>
        </authorList>
    </citation>
    <scope>NUCLEOTIDE SEQUENCE [LARGE SCALE GENOMIC DNA]</scope>
    <source>
        <strain evidence="4 5">Mal4</strain>
    </source>
</reference>
<dbReference type="Pfam" id="PF00583">
    <property type="entry name" value="Acetyltransf_1"/>
    <property type="match status" value="1"/>
</dbReference>
<evidence type="ECO:0000313" key="5">
    <source>
        <dbReference type="Proteomes" id="UP000320496"/>
    </source>
</evidence>
<evidence type="ECO:0000313" key="4">
    <source>
        <dbReference type="EMBL" id="QDU41232.1"/>
    </source>
</evidence>
<evidence type="ECO:0000256" key="1">
    <source>
        <dbReference type="ARBA" id="ARBA00022679"/>
    </source>
</evidence>
<sequence length="175" mass="19550">MTSNIECHLLIDGRQWSPTVAGWLHREWYAARGTLLPEMQRQLEQRSNRRSLPLAAVALRDGTAIGTASLVSYECPAVHPEPRCFLADVYVLPPCRGQGVATTLCRWMIETARQLGLPELFVMTARPPLLYKRLGWRVVQENLAGPRARNVTMMVLPLSTEGEAGQEANTAVRTQ</sequence>
<keyword evidence="5" id="KW-1185">Reference proteome</keyword>
<accession>A0A517ZFL7</accession>
<gene>
    <name evidence="4" type="ORF">Mal4_55970</name>
</gene>
<dbReference type="KEGG" id="mri:Mal4_55970"/>
<name>A0A517ZFL7_9PLAN</name>
<evidence type="ECO:0000259" key="3">
    <source>
        <dbReference type="PROSITE" id="PS51186"/>
    </source>
</evidence>
<dbReference type="EMBL" id="CP036275">
    <property type="protein sequence ID" value="QDU41232.1"/>
    <property type="molecule type" value="Genomic_DNA"/>
</dbReference>
<evidence type="ECO:0000256" key="2">
    <source>
        <dbReference type="ARBA" id="ARBA00023315"/>
    </source>
</evidence>
<dbReference type="Gene3D" id="3.40.630.30">
    <property type="match status" value="1"/>
</dbReference>
<feature type="domain" description="N-acetyltransferase" evidence="3">
    <location>
        <begin position="11"/>
        <end position="159"/>
    </location>
</feature>
<dbReference type="InterPro" id="IPR050832">
    <property type="entry name" value="Bact_Acetyltransf"/>
</dbReference>
<organism evidence="4 5">
    <name type="scientific">Maioricimonas rarisocia</name>
    <dbReference type="NCBI Taxonomy" id="2528026"/>
    <lineage>
        <taxon>Bacteria</taxon>
        <taxon>Pseudomonadati</taxon>
        <taxon>Planctomycetota</taxon>
        <taxon>Planctomycetia</taxon>
        <taxon>Planctomycetales</taxon>
        <taxon>Planctomycetaceae</taxon>
        <taxon>Maioricimonas</taxon>
    </lineage>
</organism>
<protein>
    <submittedName>
        <fullName evidence="4">Acetyltransferase (GNAT) family protein</fullName>
    </submittedName>
</protein>
<dbReference type="PROSITE" id="PS51186">
    <property type="entry name" value="GNAT"/>
    <property type="match status" value="1"/>
</dbReference>
<dbReference type="SUPFAM" id="SSF55729">
    <property type="entry name" value="Acyl-CoA N-acyltransferases (Nat)"/>
    <property type="match status" value="1"/>
</dbReference>
<dbReference type="InterPro" id="IPR000182">
    <property type="entry name" value="GNAT_dom"/>
</dbReference>
<dbReference type="RefSeq" id="WP_197443897.1">
    <property type="nucleotide sequence ID" value="NZ_CP036275.1"/>
</dbReference>
<dbReference type="GO" id="GO:0016747">
    <property type="term" value="F:acyltransferase activity, transferring groups other than amino-acyl groups"/>
    <property type="evidence" value="ECO:0007669"/>
    <property type="project" value="InterPro"/>
</dbReference>
<dbReference type="CDD" id="cd04301">
    <property type="entry name" value="NAT_SF"/>
    <property type="match status" value="1"/>
</dbReference>
<keyword evidence="1 4" id="KW-0808">Transferase</keyword>
<dbReference type="PANTHER" id="PTHR43877">
    <property type="entry name" value="AMINOALKYLPHOSPHONATE N-ACETYLTRANSFERASE-RELATED-RELATED"/>
    <property type="match status" value="1"/>
</dbReference>